<sequence>MATCGDSVSWSNSDQGREWRWSCGTRAELLAIGMGDGKGEGGRGDTVHVLGAVELPIIEAWSGLAGVCYNYGYAMLRSFDNWVVIPINMENHQQVAAAASLLALKSRVRVASISQGVTLLVHQKLLLSGVSLAEAPAFKKAPGGAPANVAVGIARLGGFAAFIGKASIFHYGSISLIEEPCRSAHLAAMDIAKKSGCILSYDPNLRLPLWPSAEAAREGIMSIWNQSDITKISEEEVTFLTGGDDPYDDDDVMLKKFFHPNLKLLLVTEGAQGCRYYTKVSIQFFRNSRAGVKVDAVDTTGAGDAFVGGILNILTSDPNLYKVQLNTSFAFE</sequence>
<dbReference type="InterPro" id="IPR029056">
    <property type="entry name" value="Ribokinase-like"/>
</dbReference>
<dbReference type="GO" id="GO:0005524">
    <property type="term" value="F:ATP binding"/>
    <property type="evidence" value="ECO:0007669"/>
    <property type="project" value="UniProtKB-KW"/>
</dbReference>
<reference evidence="7" key="1">
    <citation type="submission" date="2018-02" db="EMBL/GenBank/DDBJ databases">
        <authorList>
            <person name="Cohen D.B."/>
            <person name="Kent A.D."/>
        </authorList>
    </citation>
    <scope>NUCLEOTIDE SEQUENCE</scope>
</reference>
<keyword evidence="4" id="KW-0418">Kinase</keyword>
<dbReference type="PROSITE" id="PS00584">
    <property type="entry name" value="PFKB_KINASES_2"/>
    <property type="match status" value="1"/>
</dbReference>
<dbReference type="InterPro" id="IPR002173">
    <property type="entry name" value="Carboh/pur_kinase_PfkB_CS"/>
</dbReference>
<dbReference type="PANTHER" id="PTHR43085:SF7">
    <property type="entry name" value="FRUCTOKINASE-7-RELATED"/>
    <property type="match status" value="1"/>
</dbReference>
<proteinExistence type="inferred from homology"/>
<comment type="similarity">
    <text evidence="1">Belongs to the carbohydrate kinase PfkB family.</text>
</comment>
<name>A0A2N9I5V4_FAGSY</name>
<keyword evidence="3" id="KW-0547">Nucleotide-binding</keyword>
<protein>
    <recommendedName>
        <fullName evidence="6">Carbohydrate kinase PfkB domain-containing protein</fullName>
    </recommendedName>
</protein>
<dbReference type="InterPro" id="IPR011611">
    <property type="entry name" value="PfkB_dom"/>
</dbReference>
<dbReference type="InterPro" id="IPR050306">
    <property type="entry name" value="PfkB_Carbo_kinase"/>
</dbReference>
<dbReference type="PANTHER" id="PTHR43085">
    <property type="entry name" value="HEXOKINASE FAMILY MEMBER"/>
    <property type="match status" value="1"/>
</dbReference>
<dbReference type="Pfam" id="PF00294">
    <property type="entry name" value="PfkB"/>
    <property type="match status" value="1"/>
</dbReference>
<evidence type="ECO:0000259" key="6">
    <source>
        <dbReference type="Pfam" id="PF00294"/>
    </source>
</evidence>
<keyword evidence="2" id="KW-0808">Transferase</keyword>
<accession>A0A2N9I5V4</accession>
<dbReference type="AlphaFoldDB" id="A0A2N9I5V4"/>
<dbReference type="EMBL" id="OIVN01004818">
    <property type="protein sequence ID" value="SPD19420.1"/>
    <property type="molecule type" value="Genomic_DNA"/>
</dbReference>
<evidence type="ECO:0000256" key="4">
    <source>
        <dbReference type="ARBA" id="ARBA00022777"/>
    </source>
</evidence>
<dbReference type="GO" id="GO:0016301">
    <property type="term" value="F:kinase activity"/>
    <property type="evidence" value="ECO:0007669"/>
    <property type="project" value="UniProtKB-KW"/>
</dbReference>
<dbReference type="SUPFAM" id="SSF53613">
    <property type="entry name" value="Ribokinase-like"/>
    <property type="match status" value="1"/>
</dbReference>
<dbReference type="Gene3D" id="2.20.150.10">
    <property type="entry name" value="putative 5-dehydro-2- deoxygluconokinase"/>
    <property type="match status" value="1"/>
</dbReference>
<evidence type="ECO:0000256" key="3">
    <source>
        <dbReference type="ARBA" id="ARBA00022741"/>
    </source>
</evidence>
<evidence type="ECO:0000313" key="7">
    <source>
        <dbReference type="EMBL" id="SPD19420.1"/>
    </source>
</evidence>
<evidence type="ECO:0000256" key="1">
    <source>
        <dbReference type="ARBA" id="ARBA00010688"/>
    </source>
</evidence>
<feature type="domain" description="Carbohydrate kinase PfkB" evidence="6">
    <location>
        <begin position="163"/>
        <end position="316"/>
    </location>
</feature>
<dbReference type="InterPro" id="IPR023314">
    <property type="entry name" value="Myo_inos_IolC-like_sf"/>
</dbReference>
<organism evidence="7">
    <name type="scientific">Fagus sylvatica</name>
    <name type="common">Beechnut</name>
    <dbReference type="NCBI Taxonomy" id="28930"/>
    <lineage>
        <taxon>Eukaryota</taxon>
        <taxon>Viridiplantae</taxon>
        <taxon>Streptophyta</taxon>
        <taxon>Embryophyta</taxon>
        <taxon>Tracheophyta</taxon>
        <taxon>Spermatophyta</taxon>
        <taxon>Magnoliopsida</taxon>
        <taxon>eudicotyledons</taxon>
        <taxon>Gunneridae</taxon>
        <taxon>Pentapetalae</taxon>
        <taxon>rosids</taxon>
        <taxon>fabids</taxon>
        <taxon>Fagales</taxon>
        <taxon>Fagaceae</taxon>
        <taxon>Fagus</taxon>
    </lineage>
</organism>
<keyword evidence="5" id="KW-0067">ATP-binding</keyword>
<evidence type="ECO:0000256" key="2">
    <source>
        <dbReference type="ARBA" id="ARBA00022679"/>
    </source>
</evidence>
<gene>
    <name evidence="7" type="ORF">FSB_LOCUS47302</name>
</gene>
<dbReference type="Gene3D" id="3.40.1190.20">
    <property type="match status" value="2"/>
</dbReference>
<evidence type="ECO:0000256" key="5">
    <source>
        <dbReference type="ARBA" id="ARBA00022840"/>
    </source>
</evidence>